<accession>A0A7W6NPF3</accession>
<comment type="caution">
    <text evidence="6">The sequence shown here is derived from an EMBL/GenBank/DDBJ whole genome shotgun (WGS) entry which is preliminary data.</text>
</comment>
<keyword evidence="3 5" id="KW-1133">Transmembrane helix</keyword>
<dbReference type="Proteomes" id="UP000529946">
    <property type="component" value="Unassembled WGS sequence"/>
</dbReference>
<organism evidence="6 7">
    <name type="scientific">Brevundimonas lenta</name>
    <dbReference type="NCBI Taxonomy" id="424796"/>
    <lineage>
        <taxon>Bacteria</taxon>
        <taxon>Pseudomonadati</taxon>
        <taxon>Pseudomonadota</taxon>
        <taxon>Alphaproteobacteria</taxon>
        <taxon>Caulobacterales</taxon>
        <taxon>Caulobacteraceae</taxon>
        <taxon>Brevundimonas</taxon>
    </lineage>
</organism>
<dbReference type="Pfam" id="PF01758">
    <property type="entry name" value="SBF"/>
    <property type="match status" value="1"/>
</dbReference>
<dbReference type="Gene3D" id="1.20.1530.20">
    <property type="match status" value="1"/>
</dbReference>
<comment type="subcellular location">
    <subcellularLocation>
        <location evidence="1">Membrane</location>
        <topology evidence="1">Multi-pass membrane protein</topology>
    </subcellularLocation>
</comment>
<feature type="transmembrane region" description="Helical" evidence="5">
    <location>
        <begin position="255"/>
        <end position="273"/>
    </location>
</feature>
<dbReference type="RefSeq" id="WP_183203991.1">
    <property type="nucleotide sequence ID" value="NZ_BAAAER010000001.1"/>
</dbReference>
<name>A0A7W6NPF3_9CAUL</name>
<evidence type="ECO:0000256" key="3">
    <source>
        <dbReference type="ARBA" id="ARBA00022989"/>
    </source>
</evidence>
<sequence>MEFVKQLVPLLLTISLGGLVMTVALNSGRGDLIYVLRRPGLLARAVLAVMVIPPIAAGLLVWMLPLTPAVKAGIMLMAVAPVPPLVPGQEIGVGARKEYAYGVYVAMALLTVVSVPVVFNIAAYLFGRSDTASVESIAGTVTSGVLVPLVVGLLIRQFSPKFAAQAAPVLYKLSMLLVVLAFLPIIVSVWPPMTNLIGNGTLLAMVILVIVSLVGGHILGGPELMDRATLAIAASVRHPGIAMSLAAAHFTDRRVQAAILLFLMVGLVIGTLYKTWIKRTAKKAGRAAA</sequence>
<feature type="transmembrane region" description="Helical" evidence="5">
    <location>
        <begin position="196"/>
        <end position="216"/>
    </location>
</feature>
<protein>
    <submittedName>
        <fullName evidence="6">BASS family bile acid:Na+ symporter</fullName>
    </submittedName>
</protein>
<keyword evidence="2 5" id="KW-0812">Transmembrane</keyword>
<evidence type="ECO:0000256" key="2">
    <source>
        <dbReference type="ARBA" id="ARBA00022692"/>
    </source>
</evidence>
<proteinExistence type="predicted"/>
<keyword evidence="4 5" id="KW-0472">Membrane</keyword>
<evidence type="ECO:0000313" key="7">
    <source>
        <dbReference type="Proteomes" id="UP000529946"/>
    </source>
</evidence>
<keyword evidence="7" id="KW-1185">Reference proteome</keyword>
<dbReference type="EMBL" id="JACIDM010000002">
    <property type="protein sequence ID" value="MBB4082833.1"/>
    <property type="molecule type" value="Genomic_DNA"/>
</dbReference>
<gene>
    <name evidence="6" type="ORF">GGR12_001699</name>
</gene>
<feature type="transmembrane region" description="Helical" evidence="5">
    <location>
        <begin position="45"/>
        <end position="64"/>
    </location>
</feature>
<dbReference type="InterPro" id="IPR002657">
    <property type="entry name" value="BilAc:Na_symport/Acr3"/>
</dbReference>
<evidence type="ECO:0000256" key="1">
    <source>
        <dbReference type="ARBA" id="ARBA00004141"/>
    </source>
</evidence>
<feature type="transmembrane region" description="Helical" evidence="5">
    <location>
        <begin position="70"/>
        <end position="87"/>
    </location>
</feature>
<reference evidence="6 7" key="1">
    <citation type="submission" date="2020-08" db="EMBL/GenBank/DDBJ databases">
        <title>Genomic Encyclopedia of Type Strains, Phase IV (KMG-IV): sequencing the most valuable type-strain genomes for metagenomic binning, comparative biology and taxonomic classification.</title>
        <authorList>
            <person name="Goeker M."/>
        </authorList>
    </citation>
    <scope>NUCLEOTIDE SEQUENCE [LARGE SCALE GENOMIC DNA]</scope>
    <source>
        <strain evidence="6 7">DSM 23960</strain>
    </source>
</reference>
<feature type="transmembrane region" description="Helical" evidence="5">
    <location>
        <begin position="99"/>
        <end position="125"/>
    </location>
</feature>
<feature type="transmembrane region" description="Helical" evidence="5">
    <location>
        <begin position="170"/>
        <end position="190"/>
    </location>
</feature>
<dbReference type="GO" id="GO:0016020">
    <property type="term" value="C:membrane"/>
    <property type="evidence" value="ECO:0007669"/>
    <property type="project" value="UniProtKB-SubCell"/>
</dbReference>
<dbReference type="AlphaFoldDB" id="A0A7W6NPF3"/>
<evidence type="ECO:0000256" key="5">
    <source>
        <dbReference type="SAM" id="Phobius"/>
    </source>
</evidence>
<feature type="transmembrane region" description="Helical" evidence="5">
    <location>
        <begin position="228"/>
        <end position="249"/>
    </location>
</feature>
<feature type="transmembrane region" description="Helical" evidence="5">
    <location>
        <begin position="6"/>
        <end position="25"/>
    </location>
</feature>
<dbReference type="InterPro" id="IPR038770">
    <property type="entry name" value="Na+/solute_symporter_sf"/>
</dbReference>
<evidence type="ECO:0000313" key="6">
    <source>
        <dbReference type="EMBL" id="MBB4082833.1"/>
    </source>
</evidence>
<feature type="transmembrane region" description="Helical" evidence="5">
    <location>
        <begin position="137"/>
        <end position="158"/>
    </location>
</feature>
<evidence type="ECO:0000256" key="4">
    <source>
        <dbReference type="ARBA" id="ARBA00023136"/>
    </source>
</evidence>